<sequence length="336" mass="37757">MDFRQHIQNLAISKNSILEIGPSYNPILPRYKGYPVSIMDHASRSELVEKYSAFGVDTSKIEDVDHVTTDLSSLYSAGHMFDLIVASHVIEHVTDFIKFLNDCERLLVEGGQVILIVPDKRNCFDFFRPVTTPGAMLDAHHSKRALHLGGLFDHYSYFCRNNGQLAWGDLEDVSQLEFIHTPDMTIDAVNKPLLAGEYSDAHEWVFVPASFAFALAELRSHRFVNLGIEQAYATLGYEFMVILSVRAPVESRTKAQLLSEIQGEVSAAVHMDLTDSNAVSHAREDLALSSMEQALENKRLADVIALQKNQLDSLYSSTSWRVTLPLRKLRKFLSAL</sequence>
<dbReference type="EMBL" id="LOHF01000007">
    <property type="protein sequence ID" value="OUM73964.1"/>
    <property type="molecule type" value="Genomic_DNA"/>
</dbReference>
<dbReference type="Proteomes" id="UP000195440">
    <property type="component" value="Unassembled WGS sequence"/>
</dbReference>
<gene>
    <name evidence="1" type="ORF">AUC60_11000</name>
</gene>
<dbReference type="Pfam" id="PF13489">
    <property type="entry name" value="Methyltransf_23"/>
    <property type="match status" value="1"/>
</dbReference>
<accession>A0A1Y3PAX4</accession>
<evidence type="ECO:0008006" key="3">
    <source>
        <dbReference type="Google" id="ProtNLM"/>
    </source>
</evidence>
<evidence type="ECO:0000313" key="1">
    <source>
        <dbReference type="EMBL" id="OUM73964.1"/>
    </source>
</evidence>
<organism evidence="1 2">
    <name type="scientific">Pseudomonas caspiana</name>
    <dbReference type="NCBI Taxonomy" id="1451454"/>
    <lineage>
        <taxon>Bacteria</taxon>
        <taxon>Pseudomonadati</taxon>
        <taxon>Pseudomonadota</taxon>
        <taxon>Gammaproteobacteria</taxon>
        <taxon>Pseudomonadales</taxon>
        <taxon>Pseudomonadaceae</taxon>
        <taxon>Pseudomonas</taxon>
    </lineage>
</organism>
<comment type="caution">
    <text evidence="1">The sequence shown here is derived from an EMBL/GenBank/DDBJ whole genome shotgun (WGS) entry which is preliminary data.</text>
</comment>
<keyword evidence="2" id="KW-1185">Reference proteome</keyword>
<dbReference type="InterPro" id="IPR029063">
    <property type="entry name" value="SAM-dependent_MTases_sf"/>
</dbReference>
<dbReference type="OrthoDB" id="574053at2"/>
<proteinExistence type="predicted"/>
<dbReference type="Gene3D" id="3.40.50.150">
    <property type="entry name" value="Vaccinia Virus protein VP39"/>
    <property type="match status" value="1"/>
</dbReference>
<dbReference type="SUPFAM" id="SSF53335">
    <property type="entry name" value="S-adenosyl-L-methionine-dependent methyltransferases"/>
    <property type="match status" value="1"/>
</dbReference>
<dbReference type="AlphaFoldDB" id="A0A1Y3PAX4"/>
<dbReference type="RefSeq" id="WP_087266687.1">
    <property type="nucleotide sequence ID" value="NZ_JBJGBV010000009.1"/>
</dbReference>
<evidence type="ECO:0000313" key="2">
    <source>
        <dbReference type="Proteomes" id="UP000195440"/>
    </source>
</evidence>
<reference evidence="1 2" key="1">
    <citation type="journal article" date="2017" name="Syst. Appl. Microbiol.">
        <title>Pseudomonas caspiana sp. nov., a citrus pathogen in the Pseudomonas syringae phylogenetic group.</title>
        <authorList>
            <person name="Busquets A."/>
            <person name="Gomila M."/>
            <person name="Beiki F."/>
            <person name="Mulet M."/>
            <person name="Rahimian H."/>
            <person name="Garcia-Valdes E."/>
            <person name="Lalucat J."/>
        </authorList>
    </citation>
    <scope>NUCLEOTIDE SEQUENCE [LARGE SCALE GENOMIC DNA]</scope>
    <source>
        <strain evidence="1 2">FBF102</strain>
    </source>
</reference>
<protein>
    <recommendedName>
        <fullName evidence="3">Methyltransferase domain-containing protein</fullName>
    </recommendedName>
</protein>
<name>A0A1Y3PAX4_9PSED</name>